<evidence type="ECO:0000313" key="3">
    <source>
        <dbReference type="Proteomes" id="UP000287651"/>
    </source>
</evidence>
<sequence>MWPTRHGEATLTQALRGQQSYDRPNTGKVGKVDIPQLQARASPQGPRTACRPLQPKPGPFSPDPSSNSAPRRPRAS</sequence>
<reference evidence="2 3" key="1">
    <citation type="journal article" date="2014" name="Agronomy (Basel)">
        <title>A Draft Genome Sequence for Ensete ventricosum, the Drought-Tolerant Tree Against Hunger.</title>
        <authorList>
            <person name="Harrison J."/>
            <person name="Moore K.A."/>
            <person name="Paszkiewicz K."/>
            <person name="Jones T."/>
            <person name="Grant M."/>
            <person name="Ambacheew D."/>
            <person name="Muzemil S."/>
            <person name="Studholme D.J."/>
        </authorList>
    </citation>
    <scope>NUCLEOTIDE SEQUENCE [LARGE SCALE GENOMIC DNA]</scope>
</reference>
<feature type="region of interest" description="Disordered" evidence="1">
    <location>
        <begin position="1"/>
        <end position="76"/>
    </location>
</feature>
<organism evidence="2 3">
    <name type="scientific">Ensete ventricosum</name>
    <name type="common">Abyssinian banana</name>
    <name type="synonym">Musa ensete</name>
    <dbReference type="NCBI Taxonomy" id="4639"/>
    <lineage>
        <taxon>Eukaryota</taxon>
        <taxon>Viridiplantae</taxon>
        <taxon>Streptophyta</taxon>
        <taxon>Embryophyta</taxon>
        <taxon>Tracheophyta</taxon>
        <taxon>Spermatophyta</taxon>
        <taxon>Magnoliopsida</taxon>
        <taxon>Liliopsida</taxon>
        <taxon>Zingiberales</taxon>
        <taxon>Musaceae</taxon>
        <taxon>Ensete</taxon>
    </lineage>
</organism>
<dbReference type="AlphaFoldDB" id="A0A426YVN7"/>
<comment type="caution">
    <text evidence="2">The sequence shown here is derived from an EMBL/GenBank/DDBJ whole genome shotgun (WGS) entry which is preliminary data.</text>
</comment>
<evidence type="ECO:0000313" key="2">
    <source>
        <dbReference type="EMBL" id="RRT55797.1"/>
    </source>
</evidence>
<accession>A0A426YVN7</accession>
<proteinExistence type="predicted"/>
<evidence type="ECO:0000256" key="1">
    <source>
        <dbReference type="SAM" id="MobiDB-lite"/>
    </source>
</evidence>
<dbReference type="Proteomes" id="UP000287651">
    <property type="component" value="Unassembled WGS sequence"/>
</dbReference>
<gene>
    <name evidence="2" type="ORF">B296_00043305</name>
</gene>
<protein>
    <submittedName>
        <fullName evidence="2">Uncharacterized protein</fullName>
    </submittedName>
</protein>
<name>A0A426YVN7_ENSVE</name>
<feature type="compositionally biased region" description="Polar residues" evidence="1">
    <location>
        <begin position="10"/>
        <end position="23"/>
    </location>
</feature>
<dbReference type="EMBL" id="AMZH03009925">
    <property type="protein sequence ID" value="RRT55797.1"/>
    <property type="molecule type" value="Genomic_DNA"/>
</dbReference>